<accession>A0A067WGL4</accession>
<keyword evidence="2" id="KW-1185">Reference proteome</keyword>
<reference evidence="1 2" key="1">
    <citation type="submission" date="2012-04" db="EMBL/GenBank/DDBJ databases">
        <title>The Genome Sequence of Bartonella koehlerae C-29.</title>
        <authorList>
            <consortium name="The Broad Institute Genome Sequencing Platform"/>
            <consortium name="The Broad Institute Genome Sequencing Center for Infectious Disease"/>
            <person name="Feldgarden M."/>
            <person name="Kirby J."/>
            <person name="Kosoy M."/>
            <person name="Birtles R."/>
            <person name="Probert W.S."/>
            <person name="Chiaraviglio L."/>
            <person name="Walker B."/>
            <person name="Young S.K."/>
            <person name="Zeng Q."/>
            <person name="Gargeya S."/>
            <person name="Fitzgerald M."/>
            <person name="Haas B."/>
            <person name="Abouelleil A."/>
            <person name="Alvarado L."/>
            <person name="Arachchi H.M."/>
            <person name="Berlin A.M."/>
            <person name="Chapman S.B."/>
            <person name="Goldberg J."/>
            <person name="Griggs A."/>
            <person name="Gujja S."/>
            <person name="Hansen M."/>
            <person name="Howarth C."/>
            <person name="Imamovic A."/>
            <person name="Larimer J."/>
            <person name="McCowen C."/>
            <person name="Montmayeur A."/>
            <person name="Murphy C."/>
            <person name="Neiman D."/>
            <person name="Pearson M."/>
            <person name="Priest M."/>
            <person name="Roberts A."/>
            <person name="Saif S."/>
            <person name="Shea T."/>
            <person name="Sisk P."/>
            <person name="Sykes S."/>
            <person name="Wortman J."/>
            <person name="Nusbaum C."/>
            <person name="Birren B."/>
        </authorList>
    </citation>
    <scope>NUCLEOTIDE SEQUENCE [LARGE SCALE GENOMIC DNA]</scope>
    <source>
        <strain evidence="1 2">C-29</strain>
    </source>
</reference>
<gene>
    <name evidence="1" type="ORF">O9A_00917</name>
</gene>
<organism evidence="1 2">
    <name type="scientific">Bartonella koehlerae C-29</name>
    <dbReference type="NCBI Taxonomy" id="1134510"/>
    <lineage>
        <taxon>Bacteria</taxon>
        <taxon>Pseudomonadati</taxon>
        <taxon>Pseudomonadota</taxon>
        <taxon>Alphaproteobacteria</taxon>
        <taxon>Hyphomicrobiales</taxon>
        <taxon>Bartonellaceae</taxon>
        <taxon>Bartonella</taxon>
    </lineage>
</organism>
<comment type="caution">
    <text evidence="1">The sequence shown here is derived from an EMBL/GenBank/DDBJ whole genome shotgun (WGS) entry which is preliminary data.</text>
</comment>
<name>A0A067WGL4_9HYPH</name>
<dbReference type="EMBL" id="AHPL01000008">
    <property type="protein sequence ID" value="KEC55037.1"/>
    <property type="molecule type" value="Genomic_DNA"/>
</dbReference>
<dbReference type="HOGENOM" id="CLU_2341085_0_0_5"/>
<dbReference type="AlphaFoldDB" id="A0A067WGL4"/>
<dbReference type="Proteomes" id="UP000027015">
    <property type="component" value="Unassembled WGS sequence"/>
</dbReference>
<proteinExistence type="predicted"/>
<evidence type="ECO:0000313" key="1">
    <source>
        <dbReference type="EMBL" id="KEC55037.1"/>
    </source>
</evidence>
<sequence>MSFKLIHKKALKQFSWISKVANRLDNLAIGIINKSPLFIGLSTLILHHPFKSGANVYNIVITLKKDICHDDIVFVDNFRPILCFTGFRKFDFYHAIE</sequence>
<protein>
    <submittedName>
        <fullName evidence="1">Uncharacterized protein</fullName>
    </submittedName>
</protein>
<evidence type="ECO:0000313" key="2">
    <source>
        <dbReference type="Proteomes" id="UP000027015"/>
    </source>
</evidence>